<keyword evidence="9" id="KW-0317">Glutathione biosynthesis</keyword>
<accession>A0ABU3BNX3</accession>
<comment type="pathway">
    <text evidence="9">Sulfur metabolism; glutathione metabolism.</text>
</comment>
<keyword evidence="4 9" id="KW-0808">Transferase</keyword>
<dbReference type="GO" id="GO:0103068">
    <property type="term" value="F:leukotriene C4 gamma-glutamyl transferase activity"/>
    <property type="evidence" value="ECO:0007669"/>
    <property type="project" value="UniProtKB-EC"/>
</dbReference>
<protein>
    <recommendedName>
        <fullName evidence="9">Glutathione hydrolase proenzyme</fullName>
        <ecNumber evidence="9">2.3.2.2</ecNumber>
        <ecNumber evidence="9">3.4.19.13</ecNumber>
    </recommendedName>
    <component>
        <recommendedName>
            <fullName evidence="9">Glutathione hydrolase large chain</fullName>
        </recommendedName>
    </component>
    <component>
        <recommendedName>
            <fullName evidence="9">Glutathione hydrolase small chain</fullName>
        </recommendedName>
    </component>
</protein>
<keyword evidence="5 9" id="KW-0378">Hydrolase</keyword>
<comment type="catalytic activity">
    <reaction evidence="2 9">
        <text>glutathione + H2O = L-cysteinylglycine + L-glutamate</text>
        <dbReference type="Rhea" id="RHEA:28807"/>
        <dbReference type="ChEBI" id="CHEBI:15377"/>
        <dbReference type="ChEBI" id="CHEBI:29985"/>
        <dbReference type="ChEBI" id="CHEBI:57925"/>
        <dbReference type="ChEBI" id="CHEBI:61694"/>
        <dbReference type="EC" id="3.4.19.13"/>
    </reaction>
</comment>
<dbReference type="EMBL" id="JAVRHT010000007">
    <property type="protein sequence ID" value="MDT0630991.1"/>
    <property type="molecule type" value="Genomic_DNA"/>
</dbReference>
<comment type="subunit">
    <text evidence="9">This enzyme consists of two polypeptide chains, which are synthesized in precursor form from a single polypeptide.</text>
</comment>
<evidence type="ECO:0000256" key="6">
    <source>
        <dbReference type="ARBA" id="ARBA00023145"/>
    </source>
</evidence>
<evidence type="ECO:0000256" key="2">
    <source>
        <dbReference type="ARBA" id="ARBA00001089"/>
    </source>
</evidence>
<dbReference type="InterPro" id="IPR000101">
    <property type="entry name" value="GGT_peptidase"/>
</dbReference>
<comment type="caution">
    <text evidence="11">The sequence shown here is derived from an EMBL/GenBank/DDBJ whole genome shotgun (WGS) entry which is preliminary data.</text>
</comment>
<keyword evidence="10" id="KW-0732">Signal</keyword>
<evidence type="ECO:0000256" key="9">
    <source>
        <dbReference type="RuleBase" id="RU368036"/>
    </source>
</evidence>
<comment type="catalytic activity">
    <reaction evidence="8 9">
        <text>an N-terminal (5-L-glutamyl)-[peptide] + an alpha-amino acid = 5-L-glutamyl amino acid + an N-terminal L-alpha-aminoacyl-[peptide]</text>
        <dbReference type="Rhea" id="RHEA:23904"/>
        <dbReference type="Rhea" id="RHEA-COMP:9780"/>
        <dbReference type="Rhea" id="RHEA-COMP:9795"/>
        <dbReference type="ChEBI" id="CHEBI:77644"/>
        <dbReference type="ChEBI" id="CHEBI:78597"/>
        <dbReference type="ChEBI" id="CHEBI:78599"/>
        <dbReference type="ChEBI" id="CHEBI:78608"/>
        <dbReference type="EC" id="2.3.2.2"/>
    </reaction>
</comment>
<dbReference type="InterPro" id="IPR043137">
    <property type="entry name" value="GGT_ssub_C"/>
</dbReference>
<dbReference type="Gene3D" id="1.10.246.130">
    <property type="match status" value="1"/>
</dbReference>
<proteinExistence type="inferred from homology"/>
<dbReference type="RefSeq" id="WP_311662329.1">
    <property type="nucleotide sequence ID" value="NZ_JAVRHT010000007.1"/>
</dbReference>
<evidence type="ECO:0000313" key="11">
    <source>
        <dbReference type="EMBL" id="MDT0630991.1"/>
    </source>
</evidence>
<dbReference type="Gene3D" id="3.60.20.40">
    <property type="match status" value="1"/>
</dbReference>
<gene>
    <name evidence="11" type="primary">ggt</name>
    <name evidence="11" type="ORF">RM540_04445</name>
</gene>
<dbReference type="InterPro" id="IPR051792">
    <property type="entry name" value="GGT_bact"/>
</dbReference>
<keyword evidence="7 9" id="KW-0012">Acyltransferase</keyword>
<evidence type="ECO:0000256" key="5">
    <source>
        <dbReference type="ARBA" id="ARBA00022801"/>
    </source>
</evidence>
<comment type="PTM">
    <text evidence="9">Cleaved by autocatalysis into a large and a small subunit.</text>
</comment>
<dbReference type="PRINTS" id="PR01210">
    <property type="entry name" value="GGTRANSPTASE"/>
</dbReference>
<evidence type="ECO:0000256" key="3">
    <source>
        <dbReference type="ARBA" id="ARBA00009381"/>
    </source>
</evidence>
<organism evidence="11 12">
    <name type="scientific">Rubrivirga litoralis</name>
    <dbReference type="NCBI Taxonomy" id="3075598"/>
    <lineage>
        <taxon>Bacteria</taxon>
        <taxon>Pseudomonadati</taxon>
        <taxon>Rhodothermota</taxon>
        <taxon>Rhodothermia</taxon>
        <taxon>Rhodothermales</taxon>
        <taxon>Rubricoccaceae</taxon>
        <taxon>Rubrivirga</taxon>
    </lineage>
</organism>
<feature type="chain" id="PRO_5046392974" description="Glutathione hydrolase proenzyme" evidence="10">
    <location>
        <begin position="22"/>
        <end position="586"/>
    </location>
</feature>
<reference evidence="11 12" key="1">
    <citation type="submission" date="2023-09" db="EMBL/GenBank/DDBJ databases">
        <authorList>
            <person name="Rey-Velasco X."/>
        </authorList>
    </citation>
    <scope>NUCLEOTIDE SEQUENCE [LARGE SCALE GENOMIC DNA]</scope>
    <source>
        <strain evidence="11 12">F394</strain>
    </source>
</reference>
<dbReference type="PANTHER" id="PTHR43199:SF1">
    <property type="entry name" value="GLUTATHIONE HYDROLASE PROENZYME"/>
    <property type="match status" value="1"/>
</dbReference>
<evidence type="ECO:0000256" key="7">
    <source>
        <dbReference type="ARBA" id="ARBA00023315"/>
    </source>
</evidence>
<dbReference type="Proteomes" id="UP001267426">
    <property type="component" value="Unassembled WGS sequence"/>
</dbReference>
<evidence type="ECO:0000313" key="12">
    <source>
        <dbReference type="Proteomes" id="UP001267426"/>
    </source>
</evidence>
<dbReference type="PROSITE" id="PS51257">
    <property type="entry name" value="PROKAR_LIPOPROTEIN"/>
    <property type="match status" value="1"/>
</dbReference>
<dbReference type="InterPro" id="IPR029055">
    <property type="entry name" value="Ntn_hydrolases_N"/>
</dbReference>
<comment type="catalytic activity">
    <reaction evidence="1 9">
        <text>an S-substituted glutathione + H2O = an S-substituted L-cysteinylglycine + L-glutamate</text>
        <dbReference type="Rhea" id="RHEA:59468"/>
        <dbReference type="ChEBI" id="CHEBI:15377"/>
        <dbReference type="ChEBI" id="CHEBI:29985"/>
        <dbReference type="ChEBI" id="CHEBI:90779"/>
        <dbReference type="ChEBI" id="CHEBI:143103"/>
        <dbReference type="EC" id="3.4.19.13"/>
    </reaction>
</comment>
<comment type="similarity">
    <text evidence="3 9">Belongs to the gamma-glutamyltransferase family.</text>
</comment>
<evidence type="ECO:0000256" key="10">
    <source>
        <dbReference type="SAM" id="SignalP"/>
    </source>
</evidence>
<name>A0ABU3BNX3_9BACT</name>
<dbReference type="SUPFAM" id="SSF56235">
    <property type="entry name" value="N-terminal nucleophile aminohydrolases (Ntn hydrolases)"/>
    <property type="match status" value="1"/>
</dbReference>
<evidence type="ECO:0000256" key="1">
    <source>
        <dbReference type="ARBA" id="ARBA00001049"/>
    </source>
</evidence>
<dbReference type="InterPro" id="IPR043138">
    <property type="entry name" value="GGT_lsub"/>
</dbReference>
<keyword evidence="6 9" id="KW-0865">Zymogen</keyword>
<evidence type="ECO:0000256" key="8">
    <source>
        <dbReference type="ARBA" id="ARBA00047417"/>
    </source>
</evidence>
<dbReference type="PANTHER" id="PTHR43199">
    <property type="entry name" value="GLUTATHIONE HYDROLASE"/>
    <property type="match status" value="1"/>
</dbReference>
<dbReference type="EC" id="2.3.2.2" evidence="9"/>
<sequence>MHRPALALLVLALVWGTSCRAQRSPAPAPVRAERGMVVSAEAHASQAGVDVMQAGGNAVDAAVATGFALAVTFPIAGNVGGGGFMVVRFPDGTATAVDYRETAPAAATRDLFIDDSTGAIRPDLSRRGALASGVPGAVAGLLYAHERYGRLPLADVLAPAIGLARDGYALSRAQAERFDSYARSFSSTGAARYFVREGGFAEGDTFRQPDLAAVLERVRDGGRDGFYRGRTADLLVAEQERGGGLITHADLEAYRPVERAPLVGHYRGHRVLSMPPPSSGGVALIQMLDAVEPFDLAGMGFNSSAYVHLLGEAMRRAFADRAEHLGDPDFSAVPTGALIDPAYTRRRMASFNPHRADTSRALGAGDPRAYESAETTHYSVVDDDGLAVSTTTTLNGAYGSREVVGGAGFFLNNEMDDFTSAPGVPNMFGLVQGEANAVGPGKRMLSSMTPTIVEDPEGRLMLVVGSPGGPRIITAVFETVLNVVDHGMDVQEAVAAPRVHHQWLPDVLSAERAALAADVVVGLRQRGWAVDESDGYWGRVDAIRVRYGGADETVDPSGLDTIRAARAGRVYTGGADPRGQDAAVGY</sequence>
<dbReference type="EC" id="3.4.19.13" evidence="9"/>
<dbReference type="Pfam" id="PF01019">
    <property type="entry name" value="G_glu_transpept"/>
    <property type="match status" value="1"/>
</dbReference>
<feature type="signal peptide" evidence="10">
    <location>
        <begin position="1"/>
        <end position="21"/>
    </location>
</feature>
<keyword evidence="12" id="KW-1185">Reference proteome</keyword>
<evidence type="ECO:0000256" key="4">
    <source>
        <dbReference type="ARBA" id="ARBA00022679"/>
    </source>
</evidence>
<dbReference type="NCBIfam" id="TIGR00066">
    <property type="entry name" value="g_glut_trans"/>
    <property type="match status" value="1"/>
</dbReference>